<comment type="caution">
    <text evidence="3">Lacks conserved residue(s) required for the propagation of feature annotation.</text>
</comment>
<dbReference type="EC" id="6.3.4.-" evidence="3"/>
<feature type="binding site" evidence="3">
    <location>
        <position position="184"/>
    </location>
    <ligand>
        <name>ATP</name>
        <dbReference type="ChEBI" id="CHEBI:30616"/>
    </ligand>
</feature>
<dbReference type="NCBIfam" id="NF010191">
    <property type="entry name" value="PRK13670.1"/>
    <property type="match status" value="1"/>
</dbReference>
<keyword evidence="2 3" id="KW-0819">tRNA processing</keyword>
<dbReference type="RefSeq" id="WP_061801800.1">
    <property type="nucleotide sequence ID" value="NZ_FOXX01000001.1"/>
</dbReference>
<keyword evidence="1 3" id="KW-0436">Ligase</keyword>
<sequence>MKTVGIIAEYNPFHNGHLYHINEAKKQSDTDCAVVIMSGNFLQRGEPALVSKWARTAMALKAGADVVIELPFLFAVGHADTFAYGAINLLESLSVSSLCFGSEHGDISAFLKAAEIARENKPLIEENIKGEMKKGSSYPNAVTNALTHFKTDLDLSQPNNILGFSYVKEIQKLGANLAPFTIQRKSADYHDESLPSGPIASATSIRKNLFSNQTTIESLSSFTPLSTVDELQKYKKTYKLLHNWEAYFSYLQHQLFILSASELKSRYEMEEGMEYRFLKMMKEADSFQALMTLVKNKRYTWTRLQRMCLHILMNTNKEDAKALLSSPPPYARLLGMTKQGKNYLNTMKKSFEVPLVSAVSKMDHPLLNMDIKATRVYSLPLDTKVRQCFFKQEYTTPPIQL</sequence>
<feature type="binding site" evidence="3">
    <location>
        <position position="159"/>
    </location>
    <ligand>
        <name>ATP</name>
        <dbReference type="ChEBI" id="CHEBI:30616"/>
    </ligand>
</feature>
<dbReference type="HAMAP" id="MF_01539">
    <property type="entry name" value="TmcAL"/>
    <property type="match status" value="1"/>
</dbReference>
<dbReference type="Pfam" id="PF05636">
    <property type="entry name" value="HIGH_NTase1"/>
    <property type="match status" value="1"/>
</dbReference>
<comment type="similarity">
    <text evidence="3">Belongs to the TmcAL family.</text>
</comment>
<dbReference type="Proteomes" id="UP000182762">
    <property type="component" value="Unassembled WGS sequence"/>
</dbReference>
<name>A0A1I5VVG9_9BACI</name>
<feature type="binding site" evidence="3">
    <location>
        <begin position="7"/>
        <end position="20"/>
    </location>
    <ligand>
        <name>ATP</name>
        <dbReference type="ChEBI" id="CHEBI:30616"/>
    </ligand>
</feature>
<comment type="function">
    <text evidence="3">Catalyzes the formation of N(4)-acetylcytidine (ac(4)C) at the wobble position of elongator tRNA(Met), using acetate and ATP as substrates. First activates an acetate ion to form acetyladenylate (Ac-AMP) and then transfers the acetyl group to tRNA to form ac(4)C34.</text>
</comment>
<dbReference type="InterPro" id="IPR014729">
    <property type="entry name" value="Rossmann-like_a/b/a_fold"/>
</dbReference>
<evidence type="ECO:0000313" key="4">
    <source>
        <dbReference type="EMBL" id="SFQ11287.1"/>
    </source>
</evidence>
<keyword evidence="3" id="KW-0067">ATP-binding</keyword>
<evidence type="ECO:0000256" key="2">
    <source>
        <dbReference type="ARBA" id="ARBA00022694"/>
    </source>
</evidence>
<dbReference type="GeneID" id="93709045"/>
<proteinExistence type="inferred from homology"/>
<dbReference type="SUPFAM" id="SSF52374">
    <property type="entry name" value="Nucleotidylyl transferase"/>
    <property type="match status" value="1"/>
</dbReference>
<reference evidence="4 5" key="1">
    <citation type="submission" date="2016-10" db="EMBL/GenBank/DDBJ databases">
        <authorList>
            <person name="Varghese N."/>
            <person name="Submissions S."/>
        </authorList>
    </citation>
    <scope>NUCLEOTIDE SEQUENCE [LARGE SCALE GENOMIC DNA]</scope>
    <source>
        <strain evidence="4 5">DSM 13796</strain>
    </source>
</reference>
<keyword evidence="3" id="KW-0694">RNA-binding</keyword>
<dbReference type="Gene3D" id="3.40.50.620">
    <property type="entry name" value="HUPs"/>
    <property type="match status" value="1"/>
</dbReference>
<evidence type="ECO:0000256" key="3">
    <source>
        <dbReference type="HAMAP-Rule" id="MF_01539"/>
    </source>
</evidence>
<keyword evidence="3" id="KW-0820">tRNA-binding</keyword>
<comment type="caution">
    <text evidence="4">The sequence shown here is derived from an EMBL/GenBank/DDBJ whole genome shotgun (WGS) entry which is preliminary data.</text>
</comment>
<dbReference type="EMBL" id="FOXX01000001">
    <property type="protein sequence ID" value="SFQ11287.1"/>
    <property type="molecule type" value="Genomic_DNA"/>
</dbReference>
<protein>
    <recommendedName>
        <fullName evidence="3">tRNA(Met) cytidine acetate ligase</fullName>
        <ecNumber evidence="3">6.3.4.-</ecNumber>
    </recommendedName>
</protein>
<feature type="binding site" evidence="3">
    <location>
        <position position="101"/>
    </location>
    <ligand>
        <name>ATP</name>
        <dbReference type="ChEBI" id="CHEBI:30616"/>
    </ligand>
</feature>
<accession>A0A1I5VVG9</accession>
<keyword evidence="3" id="KW-0547">Nucleotide-binding</keyword>
<dbReference type="PANTHER" id="PTHR37825:SF1">
    <property type="entry name" value="TRNA(MET) CYTIDINE ACETATE LIGASE"/>
    <property type="match status" value="1"/>
</dbReference>
<gene>
    <name evidence="3" type="primary">tmcAL</name>
    <name evidence="4" type="ORF">SAMN02745910_00270</name>
</gene>
<organism evidence="4 5">
    <name type="scientific">Priestia endophytica DSM 13796</name>
    <dbReference type="NCBI Taxonomy" id="1121089"/>
    <lineage>
        <taxon>Bacteria</taxon>
        <taxon>Bacillati</taxon>
        <taxon>Bacillota</taxon>
        <taxon>Bacilli</taxon>
        <taxon>Bacillales</taxon>
        <taxon>Bacillaceae</taxon>
        <taxon>Priestia</taxon>
    </lineage>
</organism>
<keyword evidence="5" id="KW-1185">Reference proteome</keyword>
<dbReference type="PANTHER" id="PTHR37825">
    <property type="entry name" value="TRNA(MET) CYTIDINE ACETATE LIGASE"/>
    <property type="match status" value="1"/>
</dbReference>
<evidence type="ECO:0000313" key="5">
    <source>
        <dbReference type="Proteomes" id="UP000182762"/>
    </source>
</evidence>
<comment type="subcellular location">
    <subcellularLocation>
        <location evidence="3">Cytoplasm</location>
    </subcellularLocation>
</comment>
<evidence type="ECO:0000256" key="1">
    <source>
        <dbReference type="ARBA" id="ARBA00022598"/>
    </source>
</evidence>
<dbReference type="InterPro" id="IPR008513">
    <property type="entry name" value="tRNA(Met)_cyd_acetate_ligase"/>
</dbReference>
<comment type="catalytic activity">
    <reaction evidence="3">
        <text>cytidine(34) in elongator tRNA(Met) + acetate + ATP = N(4)-acetylcytidine(34) in elongator tRNA(Met) + AMP + diphosphate</text>
        <dbReference type="Rhea" id="RHEA:58144"/>
        <dbReference type="Rhea" id="RHEA-COMP:10693"/>
        <dbReference type="Rhea" id="RHEA-COMP:10694"/>
        <dbReference type="ChEBI" id="CHEBI:30089"/>
        <dbReference type="ChEBI" id="CHEBI:30616"/>
        <dbReference type="ChEBI" id="CHEBI:33019"/>
        <dbReference type="ChEBI" id="CHEBI:74900"/>
        <dbReference type="ChEBI" id="CHEBI:82748"/>
        <dbReference type="ChEBI" id="CHEBI:456215"/>
    </reaction>
</comment>
<keyword evidence="3" id="KW-0963">Cytoplasm</keyword>